<dbReference type="InterPro" id="IPR026569">
    <property type="entry name" value="Ribosomal_bL28"/>
</dbReference>
<dbReference type="PANTHER" id="PTHR13528">
    <property type="entry name" value="39S RIBOSOMAL PROTEIN L28, MITOCHONDRIAL"/>
    <property type="match status" value="1"/>
</dbReference>
<dbReference type="Gene3D" id="2.30.170.40">
    <property type="entry name" value="Ribosomal protein L28/L24"/>
    <property type="match status" value="1"/>
</dbReference>
<dbReference type="EMBL" id="CDHN01000007">
    <property type="protein sequence ID" value="CEJ94482.1"/>
    <property type="molecule type" value="Genomic_DNA"/>
</dbReference>
<gene>
    <name evidence="6" type="ORF">VHEMI10009</name>
</gene>
<dbReference type="HOGENOM" id="CLU_064548_0_1_1"/>
<dbReference type="InterPro" id="IPR037147">
    <property type="entry name" value="Ribosomal_bL28_sf"/>
</dbReference>
<dbReference type="SUPFAM" id="SSF143800">
    <property type="entry name" value="L28p-like"/>
    <property type="match status" value="1"/>
</dbReference>
<dbReference type="PANTHER" id="PTHR13528:SF2">
    <property type="entry name" value="LARGE RIBOSOMAL SUBUNIT PROTEIN BL28M"/>
    <property type="match status" value="1"/>
</dbReference>
<keyword evidence="2" id="KW-0689">Ribosomal protein</keyword>
<dbReference type="FunFam" id="2.30.170.40:FF:000003">
    <property type="entry name" value="54S ribosomal protein L24"/>
    <property type="match status" value="1"/>
</dbReference>
<dbReference type="Pfam" id="PF00830">
    <property type="entry name" value="Ribosomal_L28"/>
    <property type="match status" value="1"/>
</dbReference>
<dbReference type="Proteomes" id="UP000039046">
    <property type="component" value="Unassembled WGS sequence"/>
</dbReference>
<organism evidence="6 7">
    <name type="scientific">[Torrubiella] hemipterigena</name>
    <dbReference type="NCBI Taxonomy" id="1531966"/>
    <lineage>
        <taxon>Eukaryota</taxon>
        <taxon>Fungi</taxon>
        <taxon>Dikarya</taxon>
        <taxon>Ascomycota</taxon>
        <taxon>Pezizomycotina</taxon>
        <taxon>Sordariomycetes</taxon>
        <taxon>Hypocreomycetidae</taxon>
        <taxon>Hypocreales</taxon>
        <taxon>Clavicipitaceae</taxon>
        <taxon>Clavicipitaceae incertae sedis</taxon>
        <taxon>'Torrubiella' clade</taxon>
    </lineage>
</organism>
<proteinExistence type="inferred from homology"/>
<comment type="function">
    <text evidence="5">Component of the mitochondrial ribosome (mitoribosome), a dedicated translation machinery responsible for the synthesis of mitochondrial genome-encoded proteins, including at least some of the essential transmembrane subunits of the mitochondrial respiratory chain. The mitoribosomes are attached to the mitochondrial inner membrane and translation products are cotranslationally integrated into the membrane.</text>
</comment>
<accession>A0A0A1TSJ4</accession>
<evidence type="ECO:0000256" key="4">
    <source>
        <dbReference type="ARBA" id="ARBA00035269"/>
    </source>
</evidence>
<evidence type="ECO:0000256" key="2">
    <source>
        <dbReference type="ARBA" id="ARBA00022980"/>
    </source>
</evidence>
<dbReference type="STRING" id="1531966.A0A0A1TSJ4"/>
<keyword evidence="7" id="KW-1185">Reference proteome</keyword>
<dbReference type="InterPro" id="IPR034704">
    <property type="entry name" value="Ribosomal_bL28/bL31-like_sf"/>
</dbReference>
<dbReference type="OrthoDB" id="10050244at2759"/>
<evidence type="ECO:0000256" key="5">
    <source>
        <dbReference type="ARBA" id="ARBA00037226"/>
    </source>
</evidence>
<keyword evidence="3" id="KW-0687">Ribonucleoprotein</keyword>
<comment type="similarity">
    <text evidence="1">Belongs to the bacterial ribosomal protein bL28 family.</text>
</comment>
<dbReference type="GO" id="GO:0005762">
    <property type="term" value="C:mitochondrial large ribosomal subunit"/>
    <property type="evidence" value="ECO:0007669"/>
    <property type="project" value="TreeGrafter"/>
</dbReference>
<name>A0A0A1TSJ4_9HYPO</name>
<evidence type="ECO:0000256" key="3">
    <source>
        <dbReference type="ARBA" id="ARBA00023274"/>
    </source>
</evidence>
<sequence>MNHHTIACSRALLARTPTHLLAQQSASPLRAFSTTSSLATKSIKTHRLPAQFIPPYPYGERRIFKQSNRGLYGNARIRFGNVVAEKYKNKTRRYWRPNVHRKTFFVPALGANVKVRLTLRVLKTIRREGGLDNYLLKSKTARLKELGPGGWNLRWLLMQTREVQERFNKERVALGLEPRPIEDKSDIVSLMLDYATPGNLSLKSKHTIAEMQYALSGEFVLGDEDLADVEGVEELSDEEEARLIAELESNGALGLEDGVTEPVKTKETTV</sequence>
<protein>
    <recommendedName>
        <fullName evidence="4">Large ribosomal subunit protein bL28m</fullName>
    </recommendedName>
</protein>
<dbReference type="GO" id="GO:0003735">
    <property type="term" value="F:structural constituent of ribosome"/>
    <property type="evidence" value="ECO:0007669"/>
    <property type="project" value="InterPro"/>
</dbReference>
<evidence type="ECO:0000256" key="1">
    <source>
        <dbReference type="ARBA" id="ARBA00008760"/>
    </source>
</evidence>
<dbReference type="AlphaFoldDB" id="A0A0A1TSJ4"/>
<reference evidence="6 7" key="1">
    <citation type="journal article" date="2015" name="Genome Announc.">
        <title>Draft Genome Sequence and Gene Annotation of the Entomopathogenic Fungus Verticillium hemipterigenum.</title>
        <authorList>
            <person name="Horn F."/>
            <person name="Habel A."/>
            <person name="Scharf D.H."/>
            <person name="Dworschak J."/>
            <person name="Brakhage A.A."/>
            <person name="Guthke R."/>
            <person name="Hertweck C."/>
            <person name="Linde J."/>
        </authorList>
    </citation>
    <scope>NUCLEOTIDE SEQUENCE [LARGE SCALE GENOMIC DNA]</scope>
</reference>
<evidence type="ECO:0000313" key="6">
    <source>
        <dbReference type="EMBL" id="CEJ94482.1"/>
    </source>
</evidence>
<evidence type="ECO:0000313" key="7">
    <source>
        <dbReference type="Proteomes" id="UP000039046"/>
    </source>
</evidence>